<gene>
    <name evidence="1" type="ORF">D9Q98_002053</name>
</gene>
<proteinExistence type="predicted"/>
<sequence>MTADEDKLARAKKVAEHVRRAAEELTAAADELPVCDCAVLDEEHMARVVHDLGKAERAVINVHSGLRLLEQKHEGGPVGLATLETQPLEGLRAPGQPRILEQVAGLAEQAANESTGGQCC</sequence>
<dbReference type="EMBL" id="SIDB01000002">
    <property type="protein sequence ID" value="KAI3435996.1"/>
    <property type="molecule type" value="Genomic_DNA"/>
</dbReference>
<keyword evidence="2" id="KW-1185">Reference proteome</keyword>
<evidence type="ECO:0000313" key="2">
    <source>
        <dbReference type="Proteomes" id="UP001055712"/>
    </source>
</evidence>
<accession>A0A9D4TVY6</accession>
<dbReference type="AlphaFoldDB" id="A0A9D4TVY6"/>
<reference evidence="1" key="2">
    <citation type="submission" date="2020-11" db="EMBL/GenBank/DDBJ databases">
        <authorList>
            <person name="Cecchin M."/>
            <person name="Marcolungo L."/>
            <person name="Rossato M."/>
            <person name="Girolomoni L."/>
            <person name="Cosentino E."/>
            <person name="Cuine S."/>
            <person name="Li-Beisson Y."/>
            <person name="Delledonne M."/>
            <person name="Ballottari M."/>
        </authorList>
    </citation>
    <scope>NUCLEOTIDE SEQUENCE</scope>
    <source>
        <strain evidence="1">211/11P</strain>
        <tissue evidence="1">Whole cell</tissue>
    </source>
</reference>
<name>A0A9D4TVY6_CHLVU</name>
<protein>
    <submittedName>
        <fullName evidence="1">Uncharacterized protein</fullName>
    </submittedName>
</protein>
<organism evidence="1 2">
    <name type="scientific">Chlorella vulgaris</name>
    <name type="common">Green alga</name>
    <dbReference type="NCBI Taxonomy" id="3077"/>
    <lineage>
        <taxon>Eukaryota</taxon>
        <taxon>Viridiplantae</taxon>
        <taxon>Chlorophyta</taxon>
        <taxon>core chlorophytes</taxon>
        <taxon>Trebouxiophyceae</taxon>
        <taxon>Chlorellales</taxon>
        <taxon>Chlorellaceae</taxon>
        <taxon>Chlorella clade</taxon>
        <taxon>Chlorella</taxon>
    </lineage>
</organism>
<dbReference type="Proteomes" id="UP001055712">
    <property type="component" value="Unassembled WGS sequence"/>
</dbReference>
<reference evidence="1" key="1">
    <citation type="journal article" date="2019" name="Plant J.">
        <title>Chlorella vulgaris genome assembly and annotation reveals the molecular basis for metabolic acclimation to high light conditions.</title>
        <authorList>
            <person name="Cecchin M."/>
            <person name="Marcolungo L."/>
            <person name="Rossato M."/>
            <person name="Girolomoni L."/>
            <person name="Cosentino E."/>
            <person name="Cuine S."/>
            <person name="Li-Beisson Y."/>
            <person name="Delledonne M."/>
            <person name="Ballottari M."/>
        </authorList>
    </citation>
    <scope>NUCLEOTIDE SEQUENCE</scope>
    <source>
        <strain evidence="1">211/11P</strain>
    </source>
</reference>
<dbReference type="OrthoDB" id="10496539at2759"/>
<comment type="caution">
    <text evidence="1">The sequence shown here is derived from an EMBL/GenBank/DDBJ whole genome shotgun (WGS) entry which is preliminary data.</text>
</comment>
<evidence type="ECO:0000313" key="1">
    <source>
        <dbReference type="EMBL" id="KAI3435996.1"/>
    </source>
</evidence>